<dbReference type="SMART" id="SM00926">
    <property type="entry name" value="Molybdop_Fe4S4"/>
    <property type="match status" value="1"/>
</dbReference>
<evidence type="ECO:0000256" key="9">
    <source>
        <dbReference type="ARBA" id="ARBA00023002"/>
    </source>
</evidence>
<dbReference type="SMART" id="SM00929">
    <property type="entry name" value="NADH-G_4Fe-4S_3"/>
    <property type="match status" value="1"/>
</dbReference>
<feature type="domain" description="4Fe-4S His(Cys)3-ligated-type" evidence="18">
    <location>
        <begin position="78"/>
        <end position="117"/>
    </location>
</feature>
<dbReference type="InterPro" id="IPR017900">
    <property type="entry name" value="4Fe4S_Fe_S_CS"/>
</dbReference>
<protein>
    <recommendedName>
        <fullName evidence="21">NADH dehydrogenase</fullName>
    </recommendedName>
</protein>
<dbReference type="GO" id="GO:0046872">
    <property type="term" value="F:metal ion binding"/>
    <property type="evidence" value="ECO:0007669"/>
    <property type="project" value="UniProtKB-KW"/>
</dbReference>
<keyword evidence="13" id="KW-0472">Membrane</keyword>
<dbReference type="InterPro" id="IPR006656">
    <property type="entry name" value="Mopterin_OxRdtase"/>
</dbReference>
<dbReference type="InterPro" id="IPR001041">
    <property type="entry name" value="2Fe-2S_ferredoxin-type"/>
</dbReference>
<dbReference type="InterPro" id="IPR027467">
    <property type="entry name" value="MopterinOxRdtase_cofactor_BS"/>
</dbReference>
<dbReference type="AlphaFoldDB" id="A0A1B2I138"/>
<evidence type="ECO:0000313" key="19">
    <source>
        <dbReference type="EMBL" id="ANZ43684.1"/>
    </source>
</evidence>
<evidence type="ECO:0000256" key="7">
    <source>
        <dbReference type="ARBA" id="ARBA00022737"/>
    </source>
</evidence>
<dbReference type="PROSITE" id="PS51669">
    <property type="entry name" value="4FE4S_MOW_BIS_MGD"/>
    <property type="match status" value="1"/>
</dbReference>
<dbReference type="PROSITE" id="PS51085">
    <property type="entry name" value="2FE2S_FER_2"/>
    <property type="match status" value="1"/>
</dbReference>
<evidence type="ECO:0000259" key="18">
    <source>
        <dbReference type="PROSITE" id="PS51839"/>
    </source>
</evidence>
<keyword evidence="20" id="KW-1185">Reference proteome</keyword>
<organism evidence="19 20">
    <name type="scientific">Cloacibacillus porcorum</name>
    <dbReference type="NCBI Taxonomy" id="1197717"/>
    <lineage>
        <taxon>Bacteria</taxon>
        <taxon>Thermotogati</taxon>
        <taxon>Synergistota</taxon>
        <taxon>Synergistia</taxon>
        <taxon>Synergistales</taxon>
        <taxon>Synergistaceae</taxon>
        <taxon>Cloacibacillus</taxon>
    </lineage>
</organism>
<dbReference type="Pfam" id="PF12838">
    <property type="entry name" value="Fer4_7"/>
    <property type="match status" value="1"/>
</dbReference>
<evidence type="ECO:0000256" key="2">
    <source>
        <dbReference type="ARBA" id="ARBA00004370"/>
    </source>
</evidence>
<reference evidence="19" key="1">
    <citation type="submission" date="2016-08" db="EMBL/GenBank/DDBJ databases">
        <title>Complete genome of Cloacibacillus porcorum.</title>
        <authorList>
            <person name="Looft T."/>
            <person name="Bayles D.O."/>
            <person name="Alt D.P."/>
        </authorList>
    </citation>
    <scope>NUCLEOTIDE SEQUENCE [LARGE SCALE GENOMIC DNA]</scope>
    <source>
        <strain evidence="19">CL-84</strain>
    </source>
</reference>
<dbReference type="PROSITE" id="PS00198">
    <property type="entry name" value="4FE4S_FER_1"/>
    <property type="match status" value="1"/>
</dbReference>
<feature type="domain" description="2Fe-2S ferredoxin-type" evidence="15">
    <location>
        <begin position="1"/>
        <end position="78"/>
    </location>
</feature>
<dbReference type="GO" id="GO:0008137">
    <property type="term" value="F:NADH dehydrogenase (ubiquinone) activity"/>
    <property type="evidence" value="ECO:0007669"/>
    <property type="project" value="InterPro"/>
</dbReference>
<evidence type="ECO:0000256" key="14">
    <source>
        <dbReference type="ARBA" id="ARBA00034078"/>
    </source>
</evidence>
<dbReference type="EMBL" id="CP016757">
    <property type="protein sequence ID" value="ANZ43684.1"/>
    <property type="molecule type" value="Genomic_DNA"/>
</dbReference>
<dbReference type="FunFam" id="3.10.20.740:FF:000004">
    <property type="entry name" value="NADH-quinone oxidoreductase"/>
    <property type="match status" value="1"/>
</dbReference>
<dbReference type="SUPFAM" id="SSF54862">
    <property type="entry name" value="4Fe-4S ferredoxins"/>
    <property type="match status" value="1"/>
</dbReference>
<dbReference type="InterPro" id="IPR050123">
    <property type="entry name" value="Prok_molybdopt-oxidoreductase"/>
</dbReference>
<keyword evidence="8" id="KW-1278">Translocase</keyword>
<dbReference type="KEGG" id="cpor:BED41_00300"/>
<evidence type="ECO:0000256" key="1">
    <source>
        <dbReference type="ARBA" id="ARBA00001966"/>
    </source>
</evidence>
<keyword evidence="6" id="KW-0479">Metal-binding</keyword>
<evidence type="ECO:0000259" key="15">
    <source>
        <dbReference type="PROSITE" id="PS51085"/>
    </source>
</evidence>
<evidence type="ECO:0000256" key="12">
    <source>
        <dbReference type="ARBA" id="ARBA00023027"/>
    </source>
</evidence>
<dbReference type="InterPro" id="IPR006963">
    <property type="entry name" value="Mopterin_OxRdtase_4Fe-4S_dom"/>
</dbReference>
<evidence type="ECO:0000256" key="5">
    <source>
        <dbReference type="ARBA" id="ARBA00022714"/>
    </source>
</evidence>
<evidence type="ECO:0000256" key="3">
    <source>
        <dbReference type="ARBA" id="ARBA00005404"/>
    </source>
</evidence>
<dbReference type="PROSITE" id="PS00641">
    <property type="entry name" value="COMPLEX1_75K_1"/>
    <property type="match status" value="1"/>
</dbReference>
<dbReference type="InterPro" id="IPR017896">
    <property type="entry name" value="4Fe4S_Fe-S-bd"/>
</dbReference>
<dbReference type="Gene3D" id="3.10.20.740">
    <property type="match status" value="1"/>
</dbReference>
<comment type="cofactor">
    <cofactor evidence="14">
        <name>[2Fe-2S] cluster</name>
        <dbReference type="ChEBI" id="CHEBI:190135"/>
    </cofactor>
</comment>
<comment type="similarity">
    <text evidence="3">Belongs to the complex I 75 kDa subunit family.</text>
</comment>
<dbReference type="CDD" id="cd00207">
    <property type="entry name" value="fer2"/>
    <property type="match status" value="1"/>
</dbReference>
<evidence type="ECO:0000313" key="20">
    <source>
        <dbReference type="Proteomes" id="UP000093044"/>
    </source>
</evidence>
<dbReference type="PANTHER" id="PTHR43105:SF14">
    <property type="entry name" value="FORMATE DEHYDROGENASE H"/>
    <property type="match status" value="1"/>
</dbReference>
<dbReference type="PROSITE" id="PS00551">
    <property type="entry name" value="MOLYBDOPTERIN_PROK_1"/>
    <property type="match status" value="1"/>
</dbReference>
<proteinExistence type="inferred from homology"/>
<dbReference type="Gene3D" id="3.30.70.20">
    <property type="match status" value="1"/>
</dbReference>
<feature type="domain" description="4Fe-4S Mo/W bis-MGD-type" evidence="17">
    <location>
        <begin position="222"/>
        <end position="281"/>
    </location>
</feature>
<evidence type="ECO:0008006" key="21">
    <source>
        <dbReference type="Google" id="ProtNLM"/>
    </source>
</evidence>
<dbReference type="Pfam" id="PF10588">
    <property type="entry name" value="NADH-G_4Fe-4S_3"/>
    <property type="match status" value="1"/>
</dbReference>
<comment type="subcellular location">
    <subcellularLocation>
        <location evidence="2">Membrane</location>
    </subcellularLocation>
</comment>
<dbReference type="Pfam" id="PF13510">
    <property type="entry name" value="Fer2_4"/>
    <property type="match status" value="1"/>
</dbReference>
<dbReference type="Gene3D" id="3.40.50.740">
    <property type="match status" value="1"/>
</dbReference>
<dbReference type="SUPFAM" id="SSF54292">
    <property type="entry name" value="2Fe-2S ferredoxin-like"/>
    <property type="match status" value="1"/>
</dbReference>
<feature type="domain" description="4Fe-4S ferredoxin-type" evidence="16">
    <location>
        <begin position="140"/>
        <end position="170"/>
    </location>
</feature>
<keyword evidence="10" id="KW-0408">Iron</keyword>
<keyword evidence="12" id="KW-0520">NAD</keyword>
<dbReference type="InterPro" id="IPR000283">
    <property type="entry name" value="NADH_UbQ_OxRdtase_75kDa_su_CS"/>
</dbReference>
<dbReference type="STRING" id="1197717.BED41_00300"/>
<evidence type="ECO:0000256" key="4">
    <source>
        <dbReference type="ARBA" id="ARBA00022485"/>
    </source>
</evidence>
<dbReference type="PANTHER" id="PTHR43105">
    <property type="entry name" value="RESPIRATORY NITRATE REDUCTASE"/>
    <property type="match status" value="1"/>
</dbReference>
<dbReference type="Pfam" id="PF00384">
    <property type="entry name" value="Molybdopterin"/>
    <property type="match status" value="1"/>
</dbReference>
<evidence type="ECO:0000256" key="11">
    <source>
        <dbReference type="ARBA" id="ARBA00023014"/>
    </source>
</evidence>
<dbReference type="Pfam" id="PF04879">
    <property type="entry name" value="Molybdop_Fe4S4"/>
    <property type="match status" value="1"/>
</dbReference>
<keyword evidence="11" id="KW-0411">Iron-sulfur</keyword>
<evidence type="ECO:0000256" key="8">
    <source>
        <dbReference type="ARBA" id="ARBA00022967"/>
    </source>
</evidence>
<dbReference type="GO" id="GO:0051539">
    <property type="term" value="F:4 iron, 4 sulfur cluster binding"/>
    <property type="evidence" value="ECO:0007669"/>
    <property type="project" value="UniProtKB-KW"/>
</dbReference>
<keyword evidence="5" id="KW-0001">2Fe-2S</keyword>
<evidence type="ECO:0000259" key="17">
    <source>
        <dbReference type="PROSITE" id="PS51669"/>
    </source>
</evidence>
<keyword evidence="4" id="KW-0004">4Fe-4S</keyword>
<dbReference type="PROSITE" id="PS51839">
    <property type="entry name" value="4FE4S_HC3"/>
    <property type="match status" value="1"/>
</dbReference>
<evidence type="ECO:0000256" key="10">
    <source>
        <dbReference type="ARBA" id="ARBA00023004"/>
    </source>
</evidence>
<dbReference type="FunFam" id="3.30.70.20:FF:000035">
    <property type="entry name" value="Iron hydrogenase 1"/>
    <property type="match status" value="1"/>
</dbReference>
<sequence length="352" mass="38835">MPEAVINGKRVSFEPEMTILEAAARAGITIPTLCYHPALETFGGCRICLVEAKGFSKLLPACTTPISEGMEITTESPLIRDTRRAIVELMLLRHPFECLYCHANGRCELQRLVYNLGIKRDSFPGRADRSPTPHPVDESNQFFIRDTDKCVLCGRCVRVCESHAQYSAIDFLNRGIKTVIQRPADFGIESSDCKFCGQCVAVCPVGALAERPALGGGLAADIKRVKTVCPYCGVGCSVVVEVNRQGRVTNVTTDHTDTDSLNQGRSCVKGRFGWEFVNSPDRLTTPLIKENGEFRAASWDEALDTVAAGLRRNMGRAGFFTSARCTNEENYLMQRFAREVMSTNNVDHCAHL</sequence>
<keyword evidence="9" id="KW-0560">Oxidoreductase</keyword>
<dbReference type="PROSITE" id="PS51379">
    <property type="entry name" value="4FE4S_FER_2"/>
    <property type="match status" value="2"/>
</dbReference>
<dbReference type="Proteomes" id="UP000093044">
    <property type="component" value="Chromosome"/>
</dbReference>
<feature type="domain" description="4Fe-4S ferredoxin-type" evidence="16">
    <location>
        <begin position="184"/>
        <end position="213"/>
    </location>
</feature>
<dbReference type="SUPFAM" id="SSF53706">
    <property type="entry name" value="Formate dehydrogenase/DMSO reductase, domains 1-3"/>
    <property type="match status" value="1"/>
</dbReference>
<dbReference type="GO" id="GO:0016020">
    <property type="term" value="C:membrane"/>
    <property type="evidence" value="ECO:0007669"/>
    <property type="project" value="UniProtKB-SubCell"/>
</dbReference>
<comment type="cofactor">
    <cofactor evidence="1">
        <name>[4Fe-4S] cluster</name>
        <dbReference type="ChEBI" id="CHEBI:49883"/>
    </cofactor>
</comment>
<name>A0A1B2I138_9BACT</name>
<dbReference type="GO" id="GO:0051537">
    <property type="term" value="F:2 iron, 2 sulfur cluster binding"/>
    <property type="evidence" value="ECO:0007669"/>
    <property type="project" value="UniProtKB-KW"/>
</dbReference>
<gene>
    <name evidence="19" type="ORF">BED41_00300</name>
</gene>
<dbReference type="InterPro" id="IPR019574">
    <property type="entry name" value="NADH_UbQ_OxRdtase_Gsu_4Fe4S-bd"/>
</dbReference>
<dbReference type="GO" id="GO:0042773">
    <property type="term" value="P:ATP synthesis coupled electron transport"/>
    <property type="evidence" value="ECO:0007669"/>
    <property type="project" value="InterPro"/>
</dbReference>
<dbReference type="InterPro" id="IPR036010">
    <property type="entry name" value="2Fe-2S_ferredoxin-like_sf"/>
</dbReference>
<accession>A0A1B2I138</accession>
<evidence type="ECO:0000256" key="13">
    <source>
        <dbReference type="ARBA" id="ARBA00023136"/>
    </source>
</evidence>
<dbReference type="Gene3D" id="2.20.25.90">
    <property type="entry name" value="ADC-like domains"/>
    <property type="match status" value="1"/>
</dbReference>
<keyword evidence="7" id="KW-0677">Repeat</keyword>
<evidence type="ECO:0000256" key="6">
    <source>
        <dbReference type="ARBA" id="ARBA00022723"/>
    </source>
</evidence>
<evidence type="ECO:0000259" key="16">
    <source>
        <dbReference type="PROSITE" id="PS51379"/>
    </source>
</evidence>
<dbReference type="GO" id="GO:0003954">
    <property type="term" value="F:NADH dehydrogenase activity"/>
    <property type="evidence" value="ECO:0007669"/>
    <property type="project" value="TreeGrafter"/>
</dbReference>